<organism evidence="2 3">
    <name type="scientific">Lasius platythorax</name>
    <dbReference type="NCBI Taxonomy" id="488582"/>
    <lineage>
        <taxon>Eukaryota</taxon>
        <taxon>Metazoa</taxon>
        <taxon>Ecdysozoa</taxon>
        <taxon>Arthropoda</taxon>
        <taxon>Hexapoda</taxon>
        <taxon>Insecta</taxon>
        <taxon>Pterygota</taxon>
        <taxon>Neoptera</taxon>
        <taxon>Endopterygota</taxon>
        <taxon>Hymenoptera</taxon>
        <taxon>Apocrita</taxon>
        <taxon>Aculeata</taxon>
        <taxon>Formicoidea</taxon>
        <taxon>Formicidae</taxon>
        <taxon>Formicinae</taxon>
        <taxon>Lasius</taxon>
        <taxon>Lasius</taxon>
    </lineage>
</organism>
<protein>
    <submittedName>
        <fullName evidence="2">Uncharacterized protein</fullName>
    </submittedName>
</protein>
<reference evidence="2" key="1">
    <citation type="submission" date="2024-04" db="EMBL/GenBank/DDBJ databases">
        <authorList>
            <consortium name="Molecular Ecology Group"/>
        </authorList>
    </citation>
    <scope>NUCLEOTIDE SEQUENCE</scope>
</reference>
<gene>
    <name evidence="2" type="ORF">LPLAT_LOCUS14144</name>
</gene>
<feature type="compositionally biased region" description="Basic and acidic residues" evidence="1">
    <location>
        <begin position="53"/>
        <end position="70"/>
    </location>
</feature>
<dbReference type="AlphaFoldDB" id="A0AAV2PDH9"/>
<evidence type="ECO:0000313" key="3">
    <source>
        <dbReference type="Proteomes" id="UP001497644"/>
    </source>
</evidence>
<name>A0AAV2PDH9_9HYME</name>
<feature type="region of interest" description="Disordered" evidence="1">
    <location>
        <begin position="49"/>
        <end position="89"/>
    </location>
</feature>
<dbReference type="Proteomes" id="UP001497644">
    <property type="component" value="Chromosome 9"/>
</dbReference>
<dbReference type="EMBL" id="OZ034832">
    <property type="protein sequence ID" value="CAL1689160.1"/>
    <property type="molecule type" value="Genomic_DNA"/>
</dbReference>
<sequence length="89" mass="9787">MTGKRDAINAQRSCNVAVYNVGKKNSRVLNAPATRQITLVSSIPEVETQIETKSGHERKAEECLGDDGARADMGWGKLKTTPRRKEDSD</sequence>
<keyword evidence="3" id="KW-1185">Reference proteome</keyword>
<proteinExistence type="predicted"/>
<accession>A0AAV2PDH9</accession>
<evidence type="ECO:0000313" key="2">
    <source>
        <dbReference type="EMBL" id="CAL1689160.1"/>
    </source>
</evidence>
<evidence type="ECO:0000256" key="1">
    <source>
        <dbReference type="SAM" id="MobiDB-lite"/>
    </source>
</evidence>